<dbReference type="RefSeq" id="WP_294520947.1">
    <property type="nucleotide sequence ID" value="NZ_JBBMFK010000037.1"/>
</dbReference>
<dbReference type="EMBL" id="JBBMFK010000037">
    <property type="protein sequence ID" value="MEQ2444928.1"/>
    <property type="molecule type" value="Genomic_DNA"/>
</dbReference>
<feature type="domain" description="GGDEF" evidence="1">
    <location>
        <begin position="56"/>
        <end position="158"/>
    </location>
</feature>
<comment type="caution">
    <text evidence="2">The sequence shown here is derived from an EMBL/GenBank/DDBJ whole genome shotgun (WGS) entry which is preliminary data.</text>
</comment>
<proteinExistence type="predicted"/>
<evidence type="ECO:0000313" key="2">
    <source>
        <dbReference type="EMBL" id="MEQ2444928.1"/>
    </source>
</evidence>
<dbReference type="InterPro" id="IPR000160">
    <property type="entry name" value="GGDEF_dom"/>
</dbReference>
<reference evidence="2 3" key="1">
    <citation type="submission" date="2024-03" db="EMBL/GenBank/DDBJ databases">
        <title>Human intestinal bacterial collection.</title>
        <authorList>
            <person name="Pauvert C."/>
            <person name="Hitch T.C.A."/>
            <person name="Clavel T."/>
        </authorList>
    </citation>
    <scope>NUCLEOTIDE SEQUENCE [LARGE SCALE GENOMIC DNA]</scope>
    <source>
        <strain evidence="2 3">CLA-AP-H29</strain>
    </source>
</reference>
<protein>
    <recommendedName>
        <fullName evidence="1">GGDEF domain-containing protein</fullName>
    </recommendedName>
</protein>
<evidence type="ECO:0000313" key="3">
    <source>
        <dbReference type="Proteomes" id="UP001464378"/>
    </source>
</evidence>
<evidence type="ECO:0000259" key="1">
    <source>
        <dbReference type="PROSITE" id="PS50887"/>
    </source>
</evidence>
<accession>A0ABV1EG05</accession>
<gene>
    <name evidence="2" type="ORF">WMO64_15850</name>
</gene>
<dbReference type="Proteomes" id="UP001464378">
    <property type="component" value="Unassembled WGS sequence"/>
</dbReference>
<organism evidence="2 3">
    <name type="scientific">Pseudoflavonifractor intestinihominis</name>
    <dbReference type="NCBI Taxonomy" id="3133171"/>
    <lineage>
        <taxon>Bacteria</taxon>
        <taxon>Bacillati</taxon>
        <taxon>Bacillota</taxon>
        <taxon>Clostridia</taxon>
        <taxon>Eubacteriales</taxon>
        <taxon>Oscillospiraceae</taxon>
        <taxon>Pseudoflavonifractor</taxon>
    </lineage>
</organism>
<dbReference type="PROSITE" id="PS50887">
    <property type="entry name" value="GGDEF"/>
    <property type="match status" value="1"/>
</dbReference>
<sequence length="158" mass="17867">MTVLSGNAKGIHIDMKRIRQDLTEDSLAPGAYCQDYDSFRRIFRFVARGLRRSSSSAYIILLTLTDKNGDFIPLENRKRYMEMLHQVIQRSVRAGDVFTQYSSCQFLLMVLDASRENALQIGQRIQTEFQALTPEGPAICLEHDVSPLRPAGGEDPEA</sequence>
<keyword evidence="3" id="KW-1185">Reference proteome</keyword>
<name>A0ABV1EG05_9FIRM</name>